<protein>
    <submittedName>
        <fullName evidence="1">Uncharacterized protein</fullName>
    </submittedName>
</protein>
<reference evidence="2" key="1">
    <citation type="submission" date="2023-07" db="EMBL/GenBank/DDBJ databases">
        <title>Whole genome shotgun sequence of Streptomyces spororaveus NBRC 15456.</title>
        <authorList>
            <person name="Komaki H."/>
            <person name="Tamura T."/>
        </authorList>
    </citation>
    <scope>NUCLEOTIDE SEQUENCE [LARGE SCALE GENOMIC DNA]</scope>
    <source>
        <strain evidence="2">NBRC 15456</strain>
    </source>
</reference>
<keyword evidence="2" id="KW-1185">Reference proteome</keyword>
<comment type="caution">
    <text evidence="1">The sequence shown here is derived from an EMBL/GenBank/DDBJ whole genome shotgun (WGS) entry which is preliminary data.</text>
</comment>
<name>A0ABQ3T3L6_9ACTN</name>
<dbReference type="EMBL" id="BNED01000003">
    <property type="protein sequence ID" value="GHI74981.1"/>
    <property type="molecule type" value="Genomic_DNA"/>
</dbReference>
<evidence type="ECO:0000313" key="1">
    <source>
        <dbReference type="EMBL" id="GHI74981.1"/>
    </source>
</evidence>
<organism evidence="1 2">
    <name type="scientific">Streptomyces spororaveus</name>
    <dbReference type="NCBI Taxonomy" id="284039"/>
    <lineage>
        <taxon>Bacteria</taxon>
        <taxon>Bacillati</taxon>
        <taxon>Actinomycetota</taxon>
        <taxon>Actinomycetes</taxon>
        <taxon>Kitasatosporales</taxon>
        <taxon>Streptomycetaceae</taxon>
        <taxon>Streptomyces</taxon>
    </lineage>
</organism>
<dbReference type="Proteomes" id="UP000608522">
    <property type="component" value="Unassembled WGS sequence"/>
</dbReference>
<sequence length="109" mass="12298">MVREEGNASPSASWRVYIGGEPVGDLHPHGFDQPWIICKFVPLPGWNSELESLFEAQNETAKNRFPADQMGPVKEIRDRGVELHPLLAEDEAIISPLILYIENGEARFR</sequence>
<proteinExistence type="predicted"/>
<evidence type="ECO:0000313" key="2">
    <source>
        <dbReference type="Proteomes" id="UP000608522"/>
    </source>
</evidence>
<gene>
    <name evidence="1" type="ORF">Sspor_05420</name>
</gene>
<accession>A0ABQ3T3L6</accession>